<evidence type="ECO:0000256" key="1">
    <source>
        <dbReference type="SAM" id="MobiDB-lite"/>
    </source>
</evidence>
<proteinExistence type="predicted"/>
<name>A0A4C1XPI4_EUMVA</name>
<evidence type="ECO:0000313" key="2">
    <source>
        <dbReference type="EMBL" id="GBP65731.1"/>
    </source>
</evidence>
<keyword evidence="3" id="KW-1185">Reference proteome</keyword>
<gene>
    <name evidence="2" type="ORF">EVAR_48434_1</name>
</gene>
<feature type="region of interest" description="Disordered" evidence="1">
    <location>
        <begin position="156"/>
        <end position="176"/>
    </location>
</feature>
<protein>
    <submittedName>
        <fullName evidence="2">Uncharacterized protein</fullName>
    </submittedName>
</protein>
<dbReference type="Proteomes" id="UP000299102">
    <property type="component" value="Unassembled WGS sequence"/>
</dbReference>
<evidence type="ECO:0000313" key="3">
    <source>
        <dbReference type="Proteomes" id="UP000299102"/>
    </source>
</evidence>
<reference evidence="2 3" key="1">
    <citation type="journal article" date="2019" name="Commun. Biol.">
        <title>The bagworm genome reveals a unique fibroin gene that provides high tensile strength.</title>
        <authorList>
            <person name="Kono N."/>
            <person name="Nakamura H."/>
            <person name="Ohtoshi R."/>
            <person name="Tomita M."/>
            <person name="Numata K."/>
            <person name="Arakawa K."/>
        </authorList>
    </citation>
    <scope>NUCLEOTIDE SEQUENCE [LARGE SCALE GENOMIC DNA]</scope>
</reference>
<sequence length="176" mass="18799">MAGRRCAPRRPPPAPTPAPILQRTTLLISRNSSKMLTESSAHSLIARTANKFLIASPRYKRCESRRDSRGLIKYVKGCFVVRQRRPPVCSAPARPAAPPALRPLPLYRLQPLGGHGRKCALTRGNKIRKALTCGSYVAGSYAARVRPMDNIIPARSAAGGGPGAGGRGDRAASPLA</sequence>
<accession>A0A4C1XPI4</accession>
<comment type="caution">
    <text evidence="2">The sequence shown here is derived from an EMBL/GenBank/DDBJ whole genome shotgun (WGS) entry which is preliminary data.</text>
</comment>
<dbReference type="EMBL" id="BGZK01000937">
    <property type="protein sequence ID" value="GBP65731.1"/>
    <property type="molecule type" value="Genomic_DNA"/>
</dbReference>
<organism evidence="2 3">
    <name type="scientific">Eumeta variegata</name>
    <name type="common">Bagworm moth</name>
    <name type="synonym">Eumeta japonica</name>
    <dbReference type="NCBI Taxonomy" id="151549"/>
    <lineage>
        <taxon>Eukaryota</taxon>
        <taxon>Metazoa</taxon>
        <taxon>Ecdysozoa</taxon>
        <taxon>Arthropoda</taxon>
        <taxon>Hexapoda</taxon>
        <taxon>Insecta</taxon>
        <taxon>Pterygota</taxon>
        <taxon>Neoptera</taxon>
        <taxon>Endopterygota</taxon>
        <taxon>Lepidoptera</taxon>
        <taxon>Glossata</taxon>
        <taxon>Ditrysia</taxon>
        <taxon>Tineoidea</taxon>
        <taxon>Psychidae</taxon>
        <taxon>Oiketicinae</taxon>
        <taxon>Eumeta</taxon>
    </lineage>
</organism>
<dbReference type="AlphaFoldDB" id="A0A4C1XPI4"/>